<dbReference type="AlphaFoldDB" id="A0A5C3QAD6"/>
<feature type="transmembrane region" description="Helical" evidence="1">
    <location>
        <begin position="170"/>
        <end position="192"/>
    </location>
</feature>
<evidence type="ECO:0000256" key="1">
    <source>
        <dbReference type="SAM" id="Phobius"/>
    </source>
</evidence>
<gene>
    <name evidence="3" type="ORF">BDV98DRAFT_584597</name>
</gene>
<feature type="transmembrane region" description="Helical" evidence="1">
    <location>
        <begin position="51"/>
        <end position="70"/>
    </location>
</feature>
<dbReference type="OrthoDB" id="3242409at2759"/>
<feature type="domain" description="DUF6533" evidence="2">
    <location>
        <begin position="22"/>
        <end position="60"/>
    </location>
</feature>
<evidence type="ECO:0000313" key="3">
    <source>
        <dbReference type="EMBL" id="TFK99025.1"/>
    </source>
</evidence>
<organism evidence="3 4">
    <name type="scientific">Pterulicium gracile</name>
    <dbReference type="NCBI Taxonomy" id="1884261"/>
    <lineage>
        <taxon>Eukaryota</taxon>
        <taxon>Fungi</taxon>
        <taxon>Dikarya</taxon>
        <taxon>Basidiomycota</taxon>
        <taxon>Agaricomycotina</taxon>
        <taxon>Agaricomycetes</taxon>
        <taxon>Agaricomycetidae</taxon>
        <taxon>Agaricales</taxon>
        <taxon>Pleurotineae</taxon>
        <taxon>Pterulaceae</taxon>
        <taxon>Pterulicium</taxon>
    </lineage>
</organism>
<dbReference type="EMBL" id="ML178836">
    <property type="protein sequence ID" value="TFK99025.1"/>
    <property type="molecule type" value="Genomic_DNA"/>
</dbReference>
<feature type="transmembrane region" description="Helical" evidence="1">
    <location>
        <begin position="212"/>
        <end position="236"/>
    </location>
</feature>
<name>A0A5C3QAD6_9AGAR</name>
<evidence type="ECO:0000259" key="2">
    <source>
        <dbReference type="Pfam" id="PF20151"/>
    </source>
</evidence>
<evidence type="ECO:0000313" key="4">
    <source>
        <dbReference type="Proteomes" id="UP000305067"/>
    </source>
</evidence>
<protein>
    <recommendedName>
        <fullName evidence="2">DUF6533 domain-containing protein</fullName>
    </recommendedName>
</protein>
<feature type="transmembrane region" description="Helical" evidence="1">
    <location>
        <begin position="20"/>
        <end position="39"/>
    </location>
</feature>
<keyword evidence="1" id="KW-0812">Transmembrane</keyword>
<proteinExistence type="predicted"/>
<keyword evidence="1" id="KW-0472">Membrane</keyword>
<feature type="transmembrane region" description="Helical" evidence="1">
    <location>
        <begin position="114"/>
        <end position="134"/>
    </location>
</feature>
<reference evidence="3 4" key="1">
    <citation type="journal article" date="2019" name="Nat. Ecol. Evol.">
        <title>Megaphylogeny resolves global patterns of mushroom evolution.</title>
        <authorList>
            <person name="Varga T."/>
            <person name="Krizsan K."/>
            <person name="Foldi C."/>
            <person name="Dima B."/>
            <person name="Sanchez-Garcia M."/>
            <person name="Sanchez-Ramirez S."/>
            <person name="Szollosi G.J."/>
            <person name="Szarkandi J.G."/>
            <person name="Papp V."/>
            <person name="Albert L."/>
            <person name="Andreopoulos W."/>
            <person name="Angelini C."/>
            <person name="Antonin V."/>
            <person name="Barry K.W."/>
            <person name="Bougher N.L."/>
            <person name="Buchanan P."/>
            <person name="Buyck B."/>
            <person name="Bense V."/>
            <person name="Catcheside P."/>
            <person name="Chovatia M."/>
            <person name="Cooper J."/>
            <person name="Damon W."/>
            <person name="Desjardin D."/>
            <person name="Finy P."/>
            <person name="Geml J."/>
            <person name="Haridas S."/>
            <person name="Hughes K."/>
            <person name="Justo A."/>
            <person name="Karasinski D."/>
            <person name="Kautmanova I."/>
            <person name="Kiss B."/>
            <person name="Kocsube S."/>
            <person name="Kotiranta H."/>
            <person name="LaButti K.M."/>
            <person name="Lechner B.E."/>
            <person name="Liimatainen K."/>
            <person name="Lipzen A."/>
            <person name="Lukacs Z."/>
            <person name="Mihaltcheva S."/>
            <person name="Morgado L.N."/>
            <person name="Niskanen T."/>
            <person name="Noordeloos M.E."/>
            <person name="Ohm R.A."/>
            <person name="Ortiz-Santana B."/>
            <person name="Ovrebo C."/>
            <person name="Racz N."/>
            <person name="Riley R."/>
            <person name="Savchenko A."/>
            <person name="Shiryaev A."/>
            <person name="Soop K."/>
            <person name="Spirin V."/>
            <person name="Szebenyi C."/>
            <person name="Tomsovsky M."/>
            <person name="Tulloss R.E."/>
            <person name="Uehling J."/>
            <person name="Grigoriev I.V."/>
            <person name="Vagvolgyi C."/>
            <person name="Papp T."/>
            <person name="Martin F.M."/>
            <person name="Miettinen O."/>
            <person name="Hibbett D.S."/>
            <person name="Nagy L.G."/>
        </authorList>
    </citation>
    <scope>NUCLEOTIDE SEQUENCE [LARGE SCALE GENOMIC DNA]</scope>
    <source>
        <strain evidence="3 4">CBS 309.79</strain>
    </source>
</reference>
<feature type="transmembrane region" description="Helical" evidence="1">
    <location>
        <begin position="82"/>
        <end position="102"/>
    </location>
</feature>
<dbReference type="Pfam" id="PF20151">
    <property type="entry name" value="DUF6533"/>
    <property type="match status" value="1"/>
</dbReference>
<dbReference type="InterPro" id="IPR045340">
    <property type="entry name" value="DUF6533"/>
</dbReference>
<dbReference type="Proteomes" id="UP000305067">
    <property type="component" value="Unassembled WGS sequence"/>
</dbReference>
<keyword evidence="4" id="KW-1185">Reference proteome</keyword>
<keyword evidence="1" id="KW-1133">Transmembrane helix</keyword>
<accession>A0A5C3QAD6</accession>
<sequence>MSASNPVSAAATHFLRFRIQYSSIALIYYDYLLTFPLEVKYIWRKRFRISTLLYIFCRYALVANVVYLLAIAGKLSQGCDHWYRILAATSVLGRAAVVITFTARTWAVYGRSRYILFTLGTLGLTCVILDIISAPGVKCTGGSSIEIGMMSVSHRTFHCRVSRQVVVDTLLAILMVIFESLSALLTSVRCALEIRLSGGLRNTSKRSLFVLIWRQGVLYFALVSVFTVGAVVLIFHATPGSFLARLPNAFTLPVSCTLTARFILHLRYWDDHIAHGTPTTISPHHEFTHHEGEGDISTAQFASSASGQFASRGSHFTGGRGYQYRADQSTGGTSGLRVVVSRVFSGGLDDFGADPVAGAMRDIQRERREEHRLDRRVDVNGKGREEGVELGRVRTV</sequence>